<dbReference type="EMBL" id="CM042051">
    <property type="protein sequence ID" value="KAI3727457.1"/>
    <property type="molecule type" value="Genomic_DNA"/>
</dbReference>
<evidence type="ECO:0000313" key="2">
    <source>
        <dbReference type="Proteomes" id="UP001055879"/>
    </source>
</evidence>
<organism evidence="1 2">
    <name type="scientific">Arctium lappa</name>
    <name type="common">Greater burdock</name>
    <name type="synonym">Lappa major</name>
    <dbReference type="NCBI Taxonomy" id="4217"/>
    <lineage>
        <taxon>Eukaryota</taxon>
        <taxon>Viridiplantae</taxon>
        <taxon>Streptophyta</taxon>
        <taxon>Embryophyta</taxon>
        <taxon>Tracheophyta</taxon>
        <taxon>Spermatophyta</taxon>
        <taxon>Magnoliopsida</taxon>
        <taxon>eudicotyledons</taxon>
        <taxon>Gunneridae</taxon>
        <taxon>Pentapetalae</taxon>
        <taxon>asterids</taxon>
        <taxon>campanulids</taxon>
        <taxon>Asterales</taxon>
        <taxon>Asteraceae</taxon>
        <taxon>Carduoideae</taxon>
        <taxon>Cardueae</taxon>
        <taxon>Arctiinae</taxon>
        <taxon>Arctium</taxon>
    </lineage>
</organism>
<gene>
    <name evidence="1" type="ORF">L6452_16071</name>
</gene>
<evidence type="ECO:0000313" key="1">
    <source>
        <dbReference type="EMBL" id="KAI3727457.1"/>
    </source>
</evidence>
<reference evidence="2" key="1">
    <citation type="journal article" date="2022" name="Mol. Ecol. Resour.">
        <title>The genomes of chicory, endive, great burdock and yacon provide insights into Asteraceae palaeo-polyploidization history and plant inulin production.</title>
        <authorList>
            <person name="Fan W."/>
            <person name="Wang S."/>
            <person name="Wang H."/>
            <person name="Wang A."/>
            <person name="Jiang F."/>
            <person name="Liu H."/>
            <person name="Zhao H."/>
            <person name="Xu D."/>
            <person name="Zhang Y."/>
        </authorList>
    </citation>
    <scope>NUCLEOTIDE SEQUENCE [LARGE SCALE GENOMIC DNA]</scope>
    <source>
        <strain evidence="2">cv. Niubang</strain>
    </source>
</reference>
<dbReference type="Proteomes" id="UP001055879">
    <property type="component" value="Linkage Group LG05"/>
</dbReference>
<name>A0ACB9BZH8_ARCLA</name>
<sequence>MASNPPFQVEDTDEDFFDKLVNDVDDDYKVTPLLSVGTNLADGNDSDDAKTFATLGVSDVGTGIEDSAKVGKQEAEDIKASSSINGDVKYESTDTYIDPAQRLVSSSYSAFDSVSEEPKTEATGLEEPLDSPGGAPGVKEVQWTSFTEPVESGSNGFGSYNDFFSEFGDNSVDQVGKGGNLVSGAQNLVLDSTSVVDDSSHTQNLNDYFHQFHEVQANAAAGEQSTDGQDLNSSQYWENLYPGWKYDANTGQWYQVNEGYDATANVQGEYNLNTASEWKVSNEKPEVSYFQQTVQSAVGAVAEKGTTESVTSWNPVSQGSHTNESLSDWDQASQENNRYPSHMIFDPQYPGWYYDMNAQEWCSLDAYNFQPIVQAQDQVNQNGFSATNTYYGNDKTYGGKDLLDKQSGSEVLSRQDYKWKGSFSNVEQQGSTMWQPAQDQVNQNAFSETNTFYGNDQKAYGRKDQLDKQSRSEVFSGQGQGYQWKESNKVEQQGSTMWQPDTAAINAPMSDFRGNKLVQNHHGPSFPLDNHVNQQQAFGFRNKIIKNQSGQQASYASSAGRSSAGHPPHALVTFGFGGKLIVMKDNTTLINPSYGNQDSNGRSISVLNLAEVSTEGTDVSSNGGSLCDYFHTLGRQSFPGPLAGGNVGGKELNKWIDERIAFFESSNMDYRSSEVLKLLLSLLKIASQQYGKLRSPFGADATLKENDAPEVAVARLFASVKTTSAEYSDYGHFTSCLQPLPSEGETRATAAEVQTLLVSGRKIEALQCAQEGQFWGPALVLAAQLGDQFYVDTIRKMAVCQLVAGSPLRTLCLLIAGQPADAFSTDPKTDGGIPGAVNTSQQPVQAQPGANCMLEDWIENLAVITSNRTKDDELVLIHLGDCLWKERSNIIAAHICYLVAEANFEPYSDSARLCLLGADHWKHPRTYVSPEAIQRTEVYEYAKLLGNSQFTLLPFQPYKLIYAHMLAEVGRVSDSLKYCQSISKSLKTGRAPEVETWRQLVSSLEDRIKTHQQGGFSTNLAPGKLVGKLFNLFDSTAQRVVGGLPPPIPSTSGTGVQNGHHHQPPGPRVSTSQSTMAMSSLVPSASMEPMNQWSDEGNNRKIIHNRSVSEPDFGRSPRQVDPSKENSADSQNKASGDTSRFSRFSFGSQLLQKTVGLVLKSRGDKQAKLGDTNKFYYDEKLKRWVEEGVDPPAEEAALPPPPTMTTFQNGTSDYNLKSALKSEGPQSNGNSEFTGPMSMAHSSGIPPIPATSNQFSARGRIGVRARYVDTFNQGGGNPANLFQSPAAPITKPATNPNPKFFVPTASPMVEQPADPSRPPTTDVKENHSFSGVNSSSQFPHPSSAMMRQKFASMDNVSEARTATRRTASWAGNTSELKRVGVPSECNDEVQEVDL</sequence>
<comment type="caution">
    <text evidence="1">The sequence shown here is derived from an EMBL/GenBank/DDBJ whole genome shotgun (WGS) entry which is preliminary data.</text>
</comment>
<protein>
    <submittedName>
        <fullName evidence="1">Uncharacterized protein</fullName>
    </submittedName>
</protein>
<proteinExistence type="predicted"/>
<reference evidence="1 2" key="2">
    <citation type="journal article" date="2022" name="Mol. Ecol. Resour.">
        <title>The genomes of chicory, endive, great burdock and yacon provide insights into Asteraceae paleo-polyploidization history and plant inulin production.</title>
        <authorList>
            <person name="Fan W."/>
            <person name="Wang S."/>
            <person name="Wang H."/>
            <person name="Wang A."/>
            <person name="Jiang F."/>
            <person name="Liu H."/>
            <person name="Zhao H."/>
            <person name="Xu D."/>
            <person name="Zhang Y."/>
        </authorList>
    </citation>
    <scope>NUCLEOTIDE SEQUENCE [LARGE SCALE GENOMIC DNA]</scope>
    <source>
        <strain evidence="2">cv. Niubang</strain>
    </source>
</reference>
<keyword evidence="2" id="KW-1185">Reference proteome</keyword>
<accession>A0ACB9BZH8</accession>